<dbReference type="CDD" id="cd00303">
    <property type="entry name" value="retropepsin_like"/>
    <property type="match status" value="1"/>
</dbReference>
<organism evidence="3 4">
    <name type="scientific">Apostasia shenzhenica</name>
    <dbReference type="NCBI Taxonomy" id="1088818"/>
    <lineage>
        <taxon>Eukaryota</taxon>
        <taxon>Viridiplantae</taxon>
        <taxon>Streptophyta</taxon>
        <taxon>Embryophyta</taxon>
        <taxon>Tracheophyta</taxon>
        <taxon>Spermatophyta</taxon>
        <taxon>Magnoliopsida</taxon>
        <taxon>Liliopsida</taxon>
        <taxon>Asparagales</taxon>
        <taxon>Orchidaceae</taxon>
        <taxon>Apostasioideae</taxon>
        <taxon>Apostasia</taxon>
    </lineage>
</organism>
<dbReference type="InterPro" id="IPR021109">
    <property type="entry name" value="Peptidase_aspartic_dom_sf"/>
</dbReference>
<dbReference type="InterPro" id="IPR053134">
    <property type="entry name" value="RNA-dir_DNA_polymerase"/>
</dbReference>
<dbReference type="Gene3D" id="3.10.10.10">
    <property type="entry name" value="HIV Type 1 Reverse Transcriptase, subunit A, domain 1"/>
    <property type="match status" value="1"/>
</dbReference>
<dbReference type="InterPro" id="IPR043502">
    <property type="entry name" value="DNA/RNA_pol_sf"/>
</dbReference>
<dbReference type="Gene3D" id="2.40.70.10">
    <property type="entry name" value="Acid Proteases"/>
    <property type="match status" value="1"/>
</dbReference>
<dbReference type="Gene3D" id="3.30.70.270">
    <property type="match status" value="1"/>
</dbReference>
<gene>
    <name evidence="3" type="ORF">AXF42_Ash019165</name>
</gene>
<proteinExistence type="predicted"/>
<name>A0A2I0B2E1_9ASPA</name>
<dbReference type="PANTHER" id="PTHR24559">
    <property type="entry name" value="TRANSPOSON TY3-I GAG-POL POLYPROTEIN"/>
    <property type="match status" value="1"/>
</dbReference>
<evidence type="ECO:0000259" key="2">
    <source>
        <dbReference type="Pfam" id="PF00078"/>
    </source>
</evidence>
<keyword evidence="4" id="KW-1185">Reference proteome</keyword>
<dbReference type="Pfam" id="PF00078">
    <property type="entry name" value="RVT_1"/>
    <property type="match status" value="1"/>
</dbReference>
<dbReference type="EMBL" id="KZ451922">
    <property type="protein sequence ID" value="PKA61959.1"/>
    <property type="molecule type" value="Genomic_DNA"/>
</dbReference>
<dbReference type="Proteomes" id="UP000236161">
    <property type="component" value="Unassembled WGS sequence"/>
</dbReference>
<keyword evidence="3" id="KW-0695">RNA-directed DNA polymerase</keyword>
<reference evidence="3 4" key="1">
    <citation type="journal article" date="2017" name="Nature">
        <title>The Apostasia genome and the evolution of orchids.</title>
        <authorList>
            <person name="Zhang G.Q."/>
            <person name="Liu K.W."/>
            <person name="Li Z."/>
            <person name="Lohaus R."/>
            <person name="Hsiao Y.Y."/>
            <person name="Niu S.C."/>
            <person name="Wang J.Y."/>
            <person name="Lin Y.C."/>
            <person name="Xu Q."/>
            <person name="Chen L.J."/>
            <person name="Yoshida K."/>
            <person name="Fujiwara S."/>
            <person name="Wang Z.W."/>
            <person name="Zhang Y.Q."/>
            <person name="Mitsuda N."/>
            <person name="Wang M."/>
            <person name="Liu G.H."/>
            <person name="Pecoraro L."/>
            <person name="Huang H.X."/>
            <person name="Xiao X.J."/>
            <person name="Lin M."/>
            <person name="Wu X.Y."/>
            <person name="Wu W.L."/>
            <person name="Chen Y.Y."/>
            <person name="Chang S.B."/>
            <person name="Sakamoto S."/>
            <person name="Ohme-Takagi M."/>
            <person name="Yagi M."/>
            <person name="Zeng S.J."/>
            <person name="Shen C.Y."/>
            <person name="Yeh C.M."/>
            <person name="Luo Y.B."/>
            <person name="Tsai W.C."/>
            <person name="Van de Peer Y."/>
            <person name="Liu Z.J."/>
        </authorList>
    </citation>
    <scope>NUCLEOTIDE SEQUENCE [LARGE SCALE GENOMIC DNA]</scope>
    <source>
        <strain evidence="4">cv. Shenzhen</strain>
        <tissue evidence="3">Stem</tissue>
    </source>
</reference>
<evidence type="ECO:0000256" key="1">
    <source>
        <dbReference type="SAM" id="MobiDB-lite"/>
    </source>
</evidence>
<dbReference type="GO" id="GO:0003964">
    <property type="term" value="F:RNA-directed DNA polymerase activity"/>
    <property type="evidence" value="ECO:0007669"/>
    <property type="project" value="UniProtKB-KW"/>
</dbReference>
<feature type="compositionally biased region" description="Basic and acidic residues" evidence="1">
    <location>
        <begin position="75"/>
        <end position="84"/>
    </location>
</feature>
<feature type="region of interest" description="Disordered" evidence="1">
    <location>
        <begin position="75"/>
        <end position="128"/>
    </location>
</feature>
<protein>
    <submittedName>
        <fullName evidence="3">RNA-directed DNA polymerase like</fullName>
    </submittedName>
</protein>
<dbReference type="InterPro" id="IPR000477">
    <property type="entry name" value="RT_dom"/>
</dbReference>
<keyword evidence="3" id="KW-0808">Transferase</keyword>
<dbReference type="SUPFAM" id="SSF56672">
    <property type="entry name" value="DNA/RNA polymerases"/>
    <property type="match status" value="1"/>
</dbReference>
<dbReference type="InterPro" id="IPR043128">
    <property type="entry name" value="Rev_trsase/Diguanyl_cyclase"/>
</dbReference>
<evidence type="ECO:0000313" key="4">
    <source>
        <dbReference type="Proteomes" id="UP000236161"/>
    </source>
</evidence>
<sequence>MWQIRQAPDESLRNYVDRFSKMNAETKDTTDDRSTMIFVHSILPGELYDSFVDNMSKTLMEARARAEKRIHLEDAKDLKAKAKQEVASPQTKKGESPKTDSNTPRRSFRDRNYSPSQGKRKFEGESPRPATPVYIIEEIFSILSDKDFIKNCGERQPPQPGEDPTKFCKFHQRYGHLLFECRSFRALVNEYIENGYLTGYKGIEGSLPKAARPLFLSDDPRGAPSSMPATSKADGKKVVLSIFGYHSGLRTRRHQKVCKVELPPLLPDIIFTAGDLPRGRINRDDPIVVIAEIGACDVHRTLVDTGSSIDILYLCAFNEMVVGPCKPLPPSMTISSFSDDIYRPAGYATLRVALEEGPRRMEKEIDFIIMDAPSGYNAILGRPAIATFQMVASTYHLCLKFPTPFGVTTIRGDRAGASKCFEINARLHTNYMDPRDHALPPVEQNDHVTVADEKTVLISKNFPDNEKLALTALLFEYFDVFAWEPSDMPGIDRAVAEHPLSLKPGVAPVRQKKRNFGGEKQHMIREEVEKLLAAGFIREITYPSWLANVVVVKKNSGKWRMCVDFTDLNKACPKDFYPLPKIDRLVDSSAWYSVMSFVDAFSGYHQIRMVEDDEEHTSFITDQGTFCYKVMPFGLKNAGATYQRMIDTVFKNQRGRNVEAYVDDVLIKSVCVKQHLEDLREMLDTCRTYNIKLNPLKSIFGSSYGKFLGHMMSARGIEANPEKIQAIQEMKPPQTVQEYKS</sequence>
<accession>A0A2I0B2E1</accession>
<keyword evidence="3" id="KW-0548">Nucleotidyltransferase</keyword>
<dbReference type="CDD" id="cd01647">
    <property type="entry name" value="RT_LTR"/>
    <property type="match status" value="1"/>
</dbReference>
<dbReference type="PANTHER" id="PTHR24559:SF444">
    <property type="entry name" value="REVERSE TRANSCRIPTASE DOMAIN-CONTAINING PROTEIN"/>
    <property type="match status" value="1"/>
</dbReference>
<evidence type="ECO:0000313" key="3">
    <source>
        <dbReference type="EMBL" id="PKA61959.1"/>
    </source>
</evidence>
<dbReference type="AlphaFoldDB" id="A0A2I0B2E1"/>
<feature type="domain" description="Reverse transcriptase" evidence="2">
    <location>
        <begin position="552"/>
        <end position="711"/>
    </location>
</feature>